<evidence type="ECO:0000313" key="3">
    <source>
        <dbReference type="EMBL" id="CAE0830594.1"/>
    </source>
</evidence>
<evidence type="ECO:0000256" key="1">
    <source>
        <dbReference type="SAM" id="MobiDB-lite"/>
    </source>
</evidence>
<feature type="compositionally biased region" description="Low complexity" evidence="1">
    <location>
        <begin position="1"/>
        <end position="15"/>
    </location>
</feature>
<dbReference type="EMBL" id="HBJA01121697">
    <property type="protein sequence ID" value="CAE0830593.1"/>
    <property type="molecule type" value="Transcribed_RNA"/>
</dbReference>
<reference evidence="2" key="1">
    <citation type="submission" date="2021-01" db="EMBL/GenBank/DDBJ databases">
        <authorList>
            <person name="Corre E."/>
            <person name="Pelletier E."/>
            <person name="Niang G."/>
            <person name="Scheremetjew M."/>
            <person name="Finn R."/>
            <person name="Kale V."/>
            <person name="Holt S."/>
            <person name="Cochrane G."/>
            <person name="Meng A."/>
            <person name="Brown T."/>
            <person name="Cohen L."/>
        </authorList>
    </citation>
    <scope>NUCLEOTIDE SEQUENCE</scope>
    <source>
        <strain evidence="2">CCMP1594</strain>
    </source>
</reference>
<proteinExistence type="predicted"/>
<gene>
    <name evidence="2" type="ORF">EGYM00163_LOCUS41874</name>
    <name evidence="3" type="ORF">EGYM00163_LOCUS41875</name>
</gene>
<accession>A0A6T2HFE9</accession>
<dbReference type="AlphaFoldDB" id="A0A6T2HFE9"/>
<sequence length="118" mass="12709">MRKHTQSNTTTTQHTPCKAKPHNTTQHTNATTQGTMQSNATHAHHHQTQDKDGKHKPSTTRATLGIELSDATIVPQGDVAADMPRSVDELILMPGNAAETATPEGISARYWSTGKTEG</sequence>
<feature type="compositionally biased region" description="Low complexity" evidence="1">
    <location>
        <begin position="22"/>
        <end position="35"/>
    </location>
</feature>
<evidence type="ECO:0000313" key="2">
    <source>
        <dbReference type="EMBL" id="CAE0830593.1"/>
    </source>
</evidence>
<dbReference type="EMBL" id="HBJA01121698">
    <property type="protein sequence ID" value="CAE0830594.1"/>
    <property type="molecule type" value="Transcribed_RNA"/>
</dbReference>
<organism evidence="2">
    <name type="scientific">Eutreptiella gymnastica</name>
    <dbReference type="NCBI Taxonomy" id="73025"/>
    <lineage>
        <taxon>Eukaryota</taxon>
        <taxon>Discoba</taxon>
        <taxon>Euglenozoa</taxon>
        <taxon>Euglenida</taxon>
        <taxon>Spirocuta</taxon>
        <taxon>Euglenophyceae</taxon>
        <taxon>Eutreptiales</taxon>
        <taxon>Eutreptiaceae</taxon>
        <taxon>Eutreptiella</taxon>
    </lineage>
</organism>
<name>A0A6T2HFE9_9EUGL</name>
<protein>
    <submittedName>
        <fullName evidence="2">Uncharacterized protein</fullName>
    </submittedName>
</protein>
<feature type="region of interest" description="Disordered" evidence="1">
    <location>
        <begin position="1"/>
        <end position="67"/>
    </location>
</feature>